<evidence type="ECO:0000313" key="3">
    <source>
        <dbReference type="Proteomes" id="UP000239757"/>
    </source>
</evidence>
<dbReference type="EMBL" id="KZ663780">
    <property type="protein sequence ID" value="PPS10054.1"/>
    <property type="molecule type" value="Genomic_DNA"/>
</dbReference>
<sequence length="85" mass="9405">MEIVNDEDVETMVALYCRTQSNQNELIQLFAELAGVEPTKDPTPLGKEDGAQDLCMVVSISDPFDHEVDSDSDPDMDKVSDDIDN</sequence>
<feature type="region of interest" description="Disordered" evidence="1">
    <location>
        <begin position="63"/>
        <end position="85"/>
    </location>
</feature>
<organism evidence="2 3">
    <name type="scientific">Gossypium barbadense</name>
    <name type="common">Sea Island cotton</name>
    <name type="synonym">Hibiscus barbadensis</name>
    <dbReference type="NCBI Taxonomy" id="3634"/>
    <lineage>
        <taxon>Eukaryota</taxon>
        <taxon>Viridiplantae</taxon>
        <taxon>Streptophyta</taxon>
        <taxon>Embryophyta</taxon>
        <taxon>Tracheophyta</taxon>
        <taxon>Spermatophyta</taxon>
        <taxon>Magnoliopsida</taxon>
        <taxon>eudicotyledons</taxon>
        <taxon>Gunneridae</taxon>
        <taxon>Pentapetalae</taxon>
        <taxon>rosids</taxon>
        <taxon>malvids</taxon>
        <taxon>Malvales</taxon>
        <taxon>Malvaceae</taxon>
        <taxon>Malvoideae</taxon>
        <taxon>Gossypium</taxon>
    </lineage>
</organism>
<evidence type="ECO:0000256" key="1">
    <source>
        <dbReference type="SAM" id="MobiDB-lite"/>
    </source>
</evidence>
<proteinExistence type="predicted"/>
<evidence type="ECO:0000313" key="2">
    <source>
        <dbReference type="EMBL" id="PPS10054.1"/>
    </source>
</evidence>
<name>A0A2P5Y364_GOSBA</name>
<reference evidence="2 3" key="1">
    <citation type="submission" date="2015-01" db="EMBL/GenBank/DDBJ databases">
        <title>Genome of allotetraploid Gossypium barbadense reveals genomic plasticity and fiber elongation in cotton evolution.</title>
        <authorList>
            <person name="Chen X."/>
            <person name="Liu X."/>
            <person name="Zhao B."/>
            <person name="Zheng H."/>
            <person name="Hu Y."/>
            <person name="Lu G."/>
            <person name="Yang C."/>
            <person name="Chen J."/>
            <person name="Shan C."/>
            <person name="Zhang L."/>
            <person name="Zhou Y."/>
            <person name="Wang L."/>
            <person name="Guo W."/>
            <person name="Bai Y."/>
            <person name="Ruan J."/>
            <person name="Shangguan X."/>
            <person name="Mao Y."/>
            <person name="Jiang J."/>
            <person name="Zhu Y."/>
            <person name="Lei J."/>
            <person name="Kang H."/>
            <person name="Chen S."/>
            <person name="He X."/>
            <person name="Wang R."/>
            <person name="Wang Y."/>
            <person name="Chen J."/>
            <person name="Wang L."/>
            <person name="Yu S."/>
            <person name="Wang B."/>
            <person name="Wei J."/>
            <person name="Song S."/>
            <person name="Lu X."/>
            <person name="Gao Z."/>
            <person name="Gu W."/>
            <person name="Deng X."/>
            <person name="Ma D."/>
            <person name="Wang S."/>
            <person name="Liang W."/>
            <person name="Fang L."/>
            <person name="Cai C."/>
            <person name="Zhu X."/>
            <person name="Zhou B."/>
            <person name="Zhang Y."/>
            <person name="Chen Z."/>
            <person name="Xu S."/>
            <person name="Zhu R."/>
            <person name="Wang S."/>
            <person name="Zhang T."/>
            <person name="Zhao G."/>
        </authorList>
    </citation>
    <scope>NUCLEOTIDE SEQUENCE [LARGE SCALE GENOMIC DNA]</scope>
    <source>
        <strain evidence="3">cv. Xinhai21</strain>
        <tissue evidence="2">Leaf</tissue>
    </source>
</reference>
<protein>
    <submittedName>
        <fullName evidence="2">Uncharacterized protein</fullName>
    </submittedName>
</protein>
<accession>A0A2P5Y364</accession>
<gene>
    <name evidence="2" type="ORF">GOBAR_AA10581</name>
</gene>
<dbReference type="AlphaFoldDB" id="A0A2P5Y364"/>
<dbReference type="Proteomes" id="UP000239757">
    <property type="component" value="Unassembled WGS sequence"/>
</dbReference>